<comment type="similarity">
    <text evidence="1">Belongs to the peptidase C40 family.</text>
</comment>
<dbReference type="PROSITE" id="PS51935">
    <property type="entry name" value="NLPC_P60"/>
    <property type="match status" value="1"/>
</dbReference>
<organism evidence="7 8">
    <name type="scientific">Nocardioides marinus</name>
    <dbReference type="NCBI Taxonomy" id="374514"/>
    <lineage>
        <taxon>Bacteria</taxon>
        <taxon>Bacillati</taxon>
        <taxon>Actinomycetota</taxon>
        <taxon>Actinomycetes</taxon>
        <taxon>Propionibacteriales</taxon>
        <taxon>Nocardioidaceae</taxon>
        <taxon>Nocardioides</taxon>
    </lineage>
</organism>
<dbReference type="RefSeq" id="WP_179529910.1">
    <property type="nucleotide sequence ID" value="NZ_BAAAPP010000002.1"/>
</dbReference>
<evidence type="ECO:0000256" key="3">
    <source>
        <dbReference type="ARBA" id="ARBA00022670"/>
    </source>
</evidence>
<dbReference type="PANTHER" id="PTHR47053">
    <property type="entry name" value="MUREIN DD-ENDOPEPTIDASE MEPH-RELATED"/>
    <property type="match status" value="1"/>
</dbReference>
<dbReference type="Gene3D" id="1.10.530.10">
    <property type="match status" value="1"/>
</dbReference>
<evidence type="ECO:0000256" key="4">
    <source>
        <dbReference type="ARBA" id="ARBA00022801"/>
    </source>
</evidence>
<evidence type="ECO:0000256" key="2">
    <source>
        <dbReference type="ARBA" id="ARBA00007734"/>
    </source>
</evidence>
<dbReference type="InterPro" id="IPR000064">
    <property type="entry name" value="NLP_P60_dom"/>
</dbReference>
<dbReference type="Gene3D" id="3.90.1720.10">
    <property type="entry name" value="endopeptidase domain like (from Nostoc punctiforme)"/>
    <property type="match status" value="1"/>
</dbReference>
<feature type="domain" description="NlpC/P60" evidence="6">
    <location>
        <begin position="51"/>
        <end position="177"/>
    </location>
</feature>
<dbReference type="GO" id="GO:0000270">
    <property type="term" value="P:peptidoglycan metabolic process"/>
    <property type="evidence" value="ECO:0007669"/>
    <property type="project" value="InterPro"/>
</dbReference>
<proteinExistence type="inferred from homology"/>
<evidence type="ECO:0000313" key="8">
    <source>
        <dbReference type="Proteomes" id="UP000537326"/>
    </source>
</evidence>
<dbReference type="EMBL" id="JACBZI010000001">
    <property type="protein sequence ID" value="NYI08851.1"/>
    <property type="molecule type" value="Genomic_DNA"/>
</dbReference>
<keyword evidence="4 7" id="KW-0378">Hydrolase</keyword>
<evidence type="ECO:0000256" key="1">
    <source>
        <dbReference type="ARBA" id="ARBA00007074"/>
    </source>
</evidence>
<dbReference type="Pfam" id="PF00877">
    <property type="entry name" value="NLPC_P60"/>
    <property type="match status" value="1"/>
</dbReference>
<protein>
    <submittedName>
        <fullName evidence="7">Cell wall-associated NlpC family hydrolase</fullName>
    </submittedName>
</protein>
<dbReference type="GO" id="GO:0008933">
    <property type="term" value="F:peptidoglycan lytic transglycosylase activity"/>
    <property type="evidence" value="ECO:0007669"/>
    <property type="project" value="InterPro"/>
</dbReference>
<dbReference type="Proteomes" id="UP000537326">
    <property type="component" value="Unassembled WGS sequence"/>
</dbReference>
<dbReference type="PANTHER" id="PTHR47053:SF1">
    <property type="entry name" value="MUREIN DD-ENDOPEPTIDASE MEPH-RELATED"/>
    <property type="match status" value="1"/>
</dbReference>
<evidence type="ECO:0000259" key="6">
    <source>
        <dbReference type="PROSITE" id="PS51935"/>
    </source>
</evidence>
<gene>
    <name evidence="7" type="ORF">BKA05_000366</name>
</gene>
<dbReference type="InterPro" id="IPR000189">
    <property type="entry name" value="Transglyc_AS"/>
</dbReference>
<keyword evidence="5" id="KW-0788">Thiol protease</keyword>
<dbReference type="InterPro" id="IPR038765">
    <property type="entry name" value="Papain-like_cys_pep_sf"/>
</dbReference>
<dbReference type="CDD" id="cd00254">
    <property type="entry name" value="LT-like"/>
    <property type="match status" value="1"/>
</dbReference>
<dbReference type="PROSITE" id="PS00922">
    <property type="entry name" value="TRANSGLYCOSYLASE"/>
    <property type="match status" value="1"/>
</dbReference>
<comment type="similarity">
    <text evidence="2">Belongs to the transglycosylase Slt family.</text>
</comment>
<dbReference type="SUPFAM" id="SSF53955">
    <property type="entry name" value="Lysozyme-like"/>
    <property type="match status" value="1"/>
</dbReference>
<dbReference type="InterPro" id="IPR023346">
    <property type="entry name" value="Lysozyme-like_dom_sf"/>
</dbReference>
<evidence type="ECO:0000313" key="7">
    <source>
        <dbReference type="EMBL" id="NYI08851.1"/>
    </source>
</evidence>
<keyword evidence="3" id="KW-0645">Protease</keyword>
<dbReference type="Pfam" id="PF01464">
    <property type="entry name" value="SLT"/>
    <property type="match status" value="1"/>
</dbReference>
<dbReference type="GO" id="GO:0016020">
    <property type="term" value="C:membrane"/>
    <property type="evidence" value="ECO:0007669"/>
    <property type="project" value="InterPro"/>
</dbReference>
<dbReference type="InterPro" id="IPR008258">
    <property type="entry name" value="Transglycosylase_SLT_dom_1"/>
</dbReference>
<name>A0A7Y9YAX5_9ACTN</name>
<reference evidence="7 8" key="1">
    <citation type="submission" date="2020-07" db="EMBL/GenBank/DDBJ databases">
        <title>Sequencing the genomes of 1000 actinobacteria strains.</title>
        <authorList>
            <person name="Klenk H.-P."/>
        </authorList>
    </citation>
    <scope>NUCLEOTIDE SEQUENCE [LARGE SCALE GENOMIC DNA]</scope>
    <source>
        <strain evidence="7 8">DSM 18248</strain>
    </source>
</reference>
<dbReference type="AlphaFoldDB" id="A0A7Y9YAX5"/>
<keyword evidence="8" id="KW-1185">Reference proteome</keyword>
<dbReference type="SUPFAM" id="SSF54001">
    <property type="entry name" value="Cysteine proteinases"/>
    <property type="match status" value="1"/>
</dbReference>
<dbReference type="GO" id="GO:0006508">
    <property type="term" value="P:proteolysis"/>
    <property type="evidence" value="ECO:0007669"/>
    <property type="project" value="UniProtKB-KW"/>
</dbReference>
<evidence type="ECO:0000256" key="5">
    <source>
        <dbReference type="ARBA" id="ARBA00022807"/>
    </source>
</evidence>
<accession>A0A7Y9YAX5</accession>
<sequence length="326" mass="33355">MSIAAVEARIAQIQGQLTQLQPTAPVNGAVFAQMMSGATAAYGTTGTTGASATAEAVIADARQYVGMPYVWGGSSPADGGMDCSGLVQYVYGKHGIDLPRVSNDQARSGTPVASLAEARPGDLVAWDRSSRNDGADHIAIYLGDGMILEAPRTGLDIRVVSIEASGHGTPDFIRRVLPGEGVDGVSSAARVSASGSTTQVAGVPFADLFNAAGSRYGVDPVLLAAMARTESSFQPSAVSPAGAQGLMQLMPGTAKGLGVTDPFDPTQSVDGAARLMRDLLDRFGRVDHALAGYNAGPGAVLRYDGVPPYAETQGYVAKILALVEGA</sequence>
<dbReference type="GO" id="GO:0008234">
    <property type="term" value="F:cysteine-type peptidase activity"/>
    <property type="evidence" value="ECO:0007669"/>
    <property type="project" value="UniProtKB-KW"/>
</dbReference>
<comment type="caution">
    <text evidence="7">The sequence shown here is derived from an EMBL/GenBank/DDBJ whole genome shotgun (WGS) entry which is preliminary data.</text>
</comment>
<dbReference type="InterPro" id="IPR051202">
    <property type="entry name" value="Peptidase_C40"/>
</dbReference>